<dbReference type="PROSITE" id="PS00189">
    <property type="entry name" value="LIPOYL"/>
    <property type="match status" value="1"/>
</dbReference>
<evidence type="ECO:0000313" key="7">
    <source>
        <dbReference type="Proteomes" id="UP000003806"/>
    </source>
</evidence>
<dbReference type="Pfam" id="PF01597">
    <property type="entry name" value="GCV_H"/>
    <property type="match status" value="1"/>
</dbReference>
<dbReference type="Gene3D" id="2.40.50.100">
    <property type="match status" value="1"/>
</dbReference>
<comment type="function">
    <text evidence="3">The glycine cleavage system catalyzes the degradation of glycine. The H protein shuttles the methylamine group of glycine from the P protein to the T protein.</text>
</comment>
<dbReference type="InterPro" id="IPR003016">
    <property type="entry name" value="2-oxoA_DH_lipoyl-BS"/>
</dbReference>
<evidence type="ECO:0000259" key="5">
    <source>
        <dbReference type="PROSITE" id="PS50968"/>
    </source>
</evidence>
<dbReference type="HAMAP" id="MF_00272">
    <property type="entry name" value="GcvH"/>
    <property type="match status" value="1"/>
</dbReference>
<organism evidence="6 7">
    <name type="scientific">Jonquetella anthropi DSM 22815</name>
    <dbReference type="NCBI Taxonomy" id="885272"/>
    <lineage>
        <taxon>Bacteria</taxon>
        <taxon>Thermotogati</taxon>
        <taxon>Synergistota</taxon>
        <taxon>Synergistia</taxon>
        <taxon>Synergistales</taxon>
        <taxon>Dethiosulfovibrionaceae</taxon>
        <taxon>Jonquetella</taxon>
    </lineage>
</organism>
<dbReference type="InterPro" id="IPR033753">
    <property type="entry name" value="GCV_H/Fam206"/>
</dbReference>
<dbReference type="GO" id="GO:0005960">
    <property type="term" value="C:glycine cleavage complex"/>
    <property type="evidence" value="ECO:0007669"/>
    <property type="project" value="InterPro"/>
</dbReference>
<dbReference type="NCBIfam" id="TIGR00527">
    <property type="entry name" value="gcvH"/>
    <property type="match status" value="1"/>
</dbReference>
<proteinExistence type="inferred from homology"/>
<accession>H0UJH3</accession>
<dbReference type="PROSITE" id="PS50968">
    <property type="entry name" value="BIOTINYL_LIPOYL"/>
    <property type="match status" value="1"/>
</dbReference>
<evidence type="ECO:0000256" key="3">
    <source>
        <dbReference type="HAMAP-Rule" id="MF_00272"/>
    </source>
</evidence>
<dbReference type="InterPro" id="IPR011053">
    <property type="entry name" value="Single_hybrid_motif"/>
</dbReference>
<evidence type="ECO:0000256" key="2">
    <source>
        <dbReference type="ARBA" id="ARBA00022823"/>
    </source>
</evidence>
<dbReference type="HOGENOM" id="CLU_097408_2_2_0"/>
<evidence type="ECO:0000256" key="1">
    <source>
        <dbReference type="ARBA" id="ARBA00009249"/>
    </source>
</evidence>
<dbReference type="OrthoDB" id="9796712at2"/>
<feature type="domain" description="Lipoyl-binding" evidence="5">
    <location>
        <begin position="23"/>
        <end position="104"/>
    </location>
</feature>
<comment type="subunit">
    <text evidence="3">The glycine cleavage system is composed of four proteins: P, T, L and H.</text>
</comment>
<keyword evidence="7" id="KW-1185">Reference proteome</keyword>
<dbReference type="RefSeq" id="WP_008520375.1">
    <property type="nucleotide sequence ID" value="NZ_CM001376.1"/>
</dbReference>
<dbReference type="GO" id="GO:0019464">
    <property type="term" value="P:glycine decarboxylation via glycine cleavage system"/>
    <property type="evidence" value="ECO:0007669"/>
    <property type="project" value="UniProtKB-UniRule"/>
</dbReference>
<protein>
    <recommendedName>
        <fullName evidence="3">Glycine cleavage system H protein</fullName>
    </recommendedName>
</protein>
<dbReference type="EMBL" id="CM001376">
    <property type="protein sequence ID" value="EHM12841.1"/>
    <property type="molecule type" value="Genomic_DNA"/>
</dbReference>
<dbReference type="InterPro" id="IPR017453">
    <property type="entry name" value="GCV_H_sub"/>
</dbReference>
<dbReference type="InterPro" id="IPR002930">
    <property type="entry name" value="GCV_H"/>
</dbReference>
<evidence type="ECO:0000256" key="4">
    <source>
        <dbReference type="PIRSR" id="PIRSR617453-50"/>
    </source>
</evidence>
<dbReference type="STRING" id="885272.JonanDRAFT_0431"/>
<dbReference type="AlphaFoldDB" id="H0UJH3"/>
<dbReference type="PANTHER" id="PTHR11715:SF3">
    <property type="entry name" value="GLYCINE CLEAVAGE SYSTEM H PROTEIN-RELATED"/>
    <property type="match status" value="1"/>
</dbReference>
<dbReference type="Proteomes" id="UP000003806">
    <property type="component" value="Chromosome"/>
</dbReference>
<dbReference type="NCBIfam" id="NF002270">
    <property type="entry name" value="PRK01202.1"/>
    <property type="match status" value="1"/>
</dbReference>
<dbReference type="GO" id="GO:0005829">
    <property type="term" value="C:cytosol"/>
    <property type="evidence" value="ECO:0007669"/>
    <property type="project" value="TreeGrafter"/>
</dbReference>
<dbReference type="GO" id="GO:0009249">
    <property type="term" value="P:protein lipoylation"/>
    <property type="evidence" value="ECO:0007669"/>
    <property type="project" value="TreeGrafter"/>
</dbReference>
<dbReference type="CDD" id="cd06848">
    <property type="entry name" value="GCS_H"/>
    <property type="match status" value="1"/>
</dbReference>
<keyword evidence="2 3" id="KW-0450">Lipoyl</keyword>
<dbReference type="InterPro" id="IPR000089">
    <property type="entry name" value="Biotin_lipoyl"/>
</dbReference>
<comment type="similarity">
    <text evidence="1 3">Belongs to the GcvH family.</text>
</comment>
<dbReference type="eggNOG" id="COG0509">
    <property type="taxonomic scope" value="Bacteria"/>
</dbReference>
<dbReference type="SUPFAM" id="SSF51230">
    <property type="entry name" value="Single hybrid motif"/>
    <property type="match status" value="1"/>
</dbReference>
<gene>
    <name evidence="3" type="primary">gcvH</name>
    <name evidence="6" type="ORF">JonanDRAFT_0431</name>
</gene>
<dbReference type="PANTHER" id="PTHR11715">
    <property type="entry name" value="GLYCINE CLEAVAGE SYSTEM H PROTEIN"/>
    <property type="match status" value="1"/>
</dbReference>
<comment type="cofactor">
    <cofactor evidence="3">
        <name>(R)-lipoate</name>
        <dbReference type="ChEBI" id="CHEBI:83088"/>
    </cofactor>
    <text evidence="3">Binds 1 lipoyl cofactor covalently.</text>
</comment>
<evidence type="ECO:0000313" key="6">
    <source>
        <dbReference type="EMBL" id="EHM12841.1"/>
    </source>
</evidence>
<feature type="modified residue" description="N6-lipoyllysine" evidence="3 4">
    <location>
        <position position="64"/>
    </location>
</feature>
<sequence>MSKVPADLKYTKDHEWYKMEGDKAVMGITDHAQHAMGDIVYVELPEIGTEVEAHQDFVVVESVKGANDVFSPVAGKVCAVNEALDDSPELLNADPYANWIAKLEDVKVPNDLLDAAAYEKLVAEAEAE</sequence>
<reference evidence="6 7" key="1">
    <citation type="submission" date="2011-11" db="EMBL/GenBank/DDBJ databases">
        <title>The Noncontiguous Finished genome of Jonquetella anthropi DSM 22815.</title>
        <authorList>
            <consortium name="US DOE Joint Genome Institute (JGI-PGF)"/>
            <person name="Lucas S."/>
            <person name="Copeland A."/>
            <person name="Lapidus A."/>
            <person name="Glavina del Rio T."/>
            <person name="Dalin E."/>
            <person name="Tice H."/>
            <person name="Bruce D."/>
            <person name="Goodwin L."/>
            <person name="Pitluck S."/>
            <person name="Peters L."/>
            <person name="Mikhailova N."/>
            <person name="Held B."/>
            <person name="Kyrpides N."/>
            <person name="Mavromatis K."/>
            <person name="Ivanova N."/>
            <person name="Markowitz V."/>
            <person name="Cheng J.-F."/>
            <person name="Hugenholtz P."/>
            <person name="Woyke T."/>
            <person name="Wu D."/>
            <person name="Gronow S."/>
            <person name="Wellnitz S."/>
            <person name="Brambilla E."/>
            <person name="Klenk H.-P."/>
            <person name="Eisen J.A."/>
        </authorList>
    </citation>
    <scope>NUCLEOTIDE SEQUENCE [LARGE SCALE GENOMIC DNA]</scope>
    <source>
        <strain evidence="6 7">DSM 22815</strain>
    </source>
</reference>
<name>H0UJH3_9BACT</name>